<protein>
    <submittedName>
        <fullName evidence="2">GNAT family N-acetyltransferase</fullName>
        <ecNumber evidence="2">2.3.1.-</ecNumber>
    </submittedName>
</protein>
<evidence type="ECO:0000259" key="1">
    <source>
        <dbReference type="PROSITE" id="PS51186"/>
    </source>
</evidence>
<organism evidence="2 4">
    <name type="scientific">Catenibacterium mitsuokai</name>
    <dbReference type="NCBI Taxonomy" id="100886"/>
    <lineage>
        <taxon>Bacteria</taxon>
        <taxon>Bacillati</taxon>
        <taxon>Bacillota</taxon>
        <taxon>Erysipelotrichia</taxon>
        <taxon>Erysipelotrichales</taxon>
        <taxon>Coprobacillaceae</taxon>
        <taxon>Catenibacterium</taxon>
    </lineage>
</organism>
<dbReference type="Proteomes" id="UP001196408">
    <property type="component" value="Unassembled WGS sequence"/>
</dbReference>
<accession>A0AAW4MSE7</accession>
<name>A0AAW4MSE7_9FIRM</name>
<keyword evidence="2" id="KW-0012">Acyltransferase</keyword>
<proteinExistence type="predicted"/>
<feature type="domain" description="N-acetyltransferase" evidence="1">
    <location>
        <begin position="1"/>
        <end position="145"/>
    </location>
</feature>
<dbReference type="EMBL" id="JAHOEF010000058">
    <property type="protein sequence ID" value="MBV3383241.1"/>
    <property type="molecule type" value="Genomic_DNA"/>
</dbReference>
<dbReference type="AlphaFoldDB" id="A0AAW4MSE7"/>
<reference evidence="2 5" key="1">
    <citation type="submission" date="2021-06" db="EMBL/GenBank/DDBJ databases">
        <title>Collection of gut derived symbiotic bacterial strains cultured from healthy donors.</title>
        <authorList>
            <person name="Lin H."/>
            <person name="Littmann E."/>
            <person name="Pamer E.G."/>
        </authorList>
    </citation>
    <scope>NUCLEOTIDE SEQUENCE</scope>
    <source>
        <strain evidence="3 5">MSK.21.70</strain>
        <strain evidence="2">MSK.21.82</strain>
    </source>
</reference>
<dbReference type="GeneID" id="301324498"/>
<dbReference type="PROSITE" id="PS51186">
    <property type="entry name" value="GNAT"/>
    <property type="match status" value="1"/>
</dbReference>
<evidence type="ECO:0000313" key="5">
    <source>
        <dbReference type="Proteomes" id="UP001197492"/>
    </source>
</evidence>
<dbReference type="GO" id="GO:0016747">
    <property type="term" value="F:acyltransferase activity, transferring groups other than amino-acyl groups"/>
    <property type="evidence" value="ECO:0007669"/>
    <property type="project" value="InterPro"/>
</dbReference>
<keyword evidence="5" id="KW-1185">Reference proteome</keyword>
<dbReference type="CDD" id="cd04301">
    <property type="entry name" value="NAT_SF"/>
    <property type="match status" value="1"/>
</dbReference>
<dbReference type="EC" id="2.3.1.-" evidence="2"/>
<sequence length="145" mass="17283">MEVREICLAHVKEISQLFNEIFSREPWNDEWNEEDLSIYMHDLVGNRLSLSIGLYDGDQLIGIALGRIKHWYNGREFWIDEFGIMTDEQSKGLGSQFMDLVVDYTKKRGIDRIMLITEREFPAYYFYQKNGFKEQSSQVVFMKQY</sequence>
<dbReference type="InterPro" id="IPR000182">
    <property type="entry name" value="GNAT_dom"/>
</dbReference>
<dbReference type="EMBL" id="JAHOEL010000022">
    <property type="protein sequence ID" value="MBV3392611.1"/>
    <property type="molecule type" value="Genomic_DNA"/>
</dbReference>
<keyword evidence="2" id="KW-0808">Transferase</keyword>
<gene>
    <name evidence="2" type="ORF">KSV97_08420</name>
    <name evidence="3" type="ORF">KSW06_04930</name>
</gene>
<evidence type="ECO:0000313" key="4">
    <source>
        <dbReference type="Proteomes" id="UP001196408"/>
    </source>
</evidence>
<evidence type="ECO:0000313" key="2">
    <source>
        <dbReference type="EMBL" id="MBV3383241.1"/>
    </source>
</evidence>
<dbReference type="Proteomes" id="UP001197492">
    <property type="component" value="Unassembled WGS sequence"/>
</dbReference>
<comment type="caution">
    <text evidence="2">The sequence shown here is derived from an EMBL/GenBank/DDBJ whole genome shotgun (WGS) entry which is preliminary data.</text>
</comment>
<dbReference type="RefSeq" id="WP_217747979.1">
    <property type="nucleotide sequence ID" value="NZ_JAHOEB010000022.1"/>
</dbReference>
<dbReference type="Pfam" id="PF00583">
    <property type="entry name" value="Acetyltransf_1"/>
    <property type="match status" value="1"/>
</dbReference>
<evidence type="ECO:0000313" key="3">
    <source>
        <dbReference type="EMBL" id="MBV3392611.1"/>
    </source>
</evidence>